<dbReference type="Gene3D" id="3.30.70.100">
    <property type="match status" value="1"/>
</dbReference>
<name>A0A1S7UNZ9_ROSNE</name>
<accession>A0A1S7UNZ9</accession>
<proteinExistence type="inferred from homology"/>
<dbReference type="GO" id="GO:0016491">
    <property type="term" value="F:oxidoreductase activity"/>
    <property type="evidence" value="ECO:0007669"/>
    <property type="project" value="InterPro"/>
</dbReference>
<evidence type="ECO:0000259" key="2">
    <source>
        <dbReference type="Pfam" id="PF07110"/>
    </source>
</evidence>
<evidence type="ECO:0000313" key="4">
    <source>
        <dbReference type="Proteomes" id="UP000054516"/>
    </source>
</evidence>
<dbReference type="Pfam" id="PF07110">
    <property type="entry name" value="EthD"/>
    <property type="match status" value="1"/>
</dbReference>
<dbReference type="AlphaFoldDB" id="A0A1S7UNZ9"/>
<dbReference type="OMA" id="YKITHVY"/>
<dbReference type="EMBL" id="DF977467">
    <property type="protein sequence ID" value="GAP85176.1"/>
    <property type="molecule type" value="Genomic_DNA"/>
</dbReference>
<dbReference type="STRING" id="77044.A0A1S7UNZ9"/>
<gene>
    <name evidence="3" type="ORF">SAMD00023353_2201130</name>
</gene>
<evidence type="ECO:0000256" key="1">
    <source>
        <dbReference type="ARBA" id="ARBA00005986"/>
    </source>
</evidence>
<dbReference type="OrthoDB" id="3183782at2759"/>
<sequence>MAKPERVLRMSGSYNRKEGVSEEEFHRFSRYHAVKCAKIHERYGILKYQIAYSSSTAQALAQSMKTPYHVNTHDLEIEYYFKDVATLLAVSGDQEFKELHLESEPYVDHSTAKVTLTWIETYLENGKMVNIEEGQSLYGSFAELADIQGSEKPVEKYYEE</sequence>
<organism evidence="3">
    <name type="scientific">Rosellinia necatrix</name>
    <name type="common">White root-rot fungus</name>
    <dbReference type="NCBI Taxonomy" id="77044"/>
    <lineage>
        <taxon>Eukaryota</taxon>
        <taxon>Fungi</taxon>
        <taxon>Dikarya</taxon>
        <taxon>Ascomycota</taxon>
        <taxon>Pezizomycotina</taxon>
        <taxon>Sordariomycetes</taxon>
        <taxon>Xylariomycetidae</taxon>
        <taxon>Xylariales</taxon>
        <taxon>Xylariaceae</taxon>
        <taxon>Rosellinia</taxon>
    </lineage>
</organism>
<reference evidence="3" key="1">
    <citation type="submission" date="2016-03" db="EMBL/GenBank/DDBJ databases">
        <title>Draft genome sequence of Rosellinia necatrix.</title>
        <authorList>
            <person name="Kanematsu S."/>
        </authorList>
    </citation>
    <scope>NUCLEOTIDE SEQUENCE [LARGE SCALE GENOMIC DNA]</scope>
    <source>
        <strain evidence="3">W97</strain>
    </source>
</reference>
<dbReference type="Proteomes" id="UP000054516">
    <property type="component" value="Unassembled WGS sequence"/>
</dbReference>
<feature type="domain" description="EthD" evidence="2">
    <location>
        <begin position="17"/>
        <end position="109"/>
    </location>
</feature>
<dbReference type="SUPFAM" id="SSF54909">
    <property type="entry name" value="Dimeric alpha+beta barrel"/>
    <property type="match status" value="1"/>
</dbReference>
<protein>
    <submittedName>
        <fullName evidence="3">Putative dimeric alpha-beta barrel protein</fullName>
    </submittedName>
</protein>
<keyword evidence="4" id="KW-1185">Reference proteome</keyword>
<comment type="similarity">
    <text evidence="1">Belongs to the tpcK family.</text>
</comment>
<dbReference type="InterPro" id="IPR009799">
    <property type="entry name" value="EthD_dom"/>
</dbReference>
<dbReference type="InterPro" id="IPR011008">
    <property type="entry name" value="Dimeric_a/b-barrel"/>
</dbReference>
<evidence type="ECO:0000313" key="3">
    <source>
        <dbReference type="EMBL" id="GAP85176.1"/>
    </source>
</evidence>